<evidence type="ECO:0000313" key="4">
    <source>
        <dbReference type="Proteomes" id="UP000324800"/>
    </source>
</evidence>
<dbReference type="OrthoDB" id="1919336at2759"/>
<dbReference type="PROSITE" id="PS50118">
    <property type="entry name" value="HMG_BOX_2"/>
    <property type="match status" value="1"/>
</dbReference>
<dbReference type="Gene3D" id="1.10.30.10">
    <property type="entry name" value="High mobility group box domain"/>
    <property type="match status" value="1"/>
</dbReference>
<dbReference type="InterPro" id="IPR036910">
    <property type="entry name" value="HMG_box_dom_sf"/>
</dbReference>
<dbReference type="Pfam" id="PF00505">
    <property type="entry name" value="HMG_box"/>
    <property type="match status" value="1"/>
</dbReference>
<dbReference type="GO" id="GO:0003677">
    <property type="term" value="F:DNA binding"/>
    <property type="evidence" value="ECO:0007669"/>
    <property type="project" value="UniProtKB-UniRule"/>
</dbReference>
<reference evidence="3 4" key="1">
    <citation type="submission" date="2019-03" db="EMBL/GenBank/DDBJ databases">
        <title>Single cell metagenomics reveals metabolic interactions within the superorganism composed of flagellate Streblomastix strix and complex community of Bacteroidetes bacteria on its surface.</title>
        <authorList>
            <person name="Treitli S.C."/>
            <person name="Kolisko M."/>
            <person name="Husnik F."/>
            <person name="Keeling P."/>
            <person name="Hampl V."/>
        </authorList>
    </citation>
    <scope>NUCLEOTIDE SEQUENCE [LARGE SCALE GENOMIC DNA]</scope>
    <source>
        <strain evidence="3">ST1C</strain>
    </source>
</reference>
<comment type="caution">
    <text evidence="3">The sequence shown here is derived from an EMBL/GenBank/DDBJ whole genome shotgun (WGS) entry which is preliminary data.</text>
</comment>
<dbReference type="SUPFAM" id="SSF47095">
    <property type="entry name" value="HMG-box"/>
    <property type="match status" value="1"/>
</dbReference>
<proteinExistence type="predicted"/>
<accession>A0A5J4X3S4</accession>
<name>A0A5J4X3S4_9EUKA</name>
<dbReference type="AlphaFoldDB" id="A0A5J4X3S4"/>
<dbReference type="CDD" id="cd00084">
    <property type="entry name" value="HMG-box_SF"/>
    <property type="match status" value="1"/>
</dbReference>
<evidence type="ECO:0000313" key="3">
    <source>
        <dbReference type="EMBL" id="KAA6401305.1"/>
    </source>
</evidence>
<keyword evidence="1" id="KW-0539">Nucleus</keyword>
<dbReference type="InterPro" id="IPR009071">
    <property type="entry name" value="HMG_box_dom"/>
</dbReference>
<keyword evidence="1" id="KW-0238">DNA-binding</keyword>
<dbReference type="Proteomes" id="UP000324800">
    <property type="component" value="Unassembled WGS sequence"/>
</dbReference>
<organism evidence="3 4">
    <name type="scientific">Streblomastix strix</name>
    <dbReference type="NCBI Taxonomy" id="222440"/>
    <lineage>
        <taxon>Eukaryota</taxon>
        <taxon>Metamonada</taxon>
        <taxon>Preaxostyla</taxon>
        <taxon>Oxymonadida</taxon>
        <taxon>Streblomastigidae</taxon>
        <taxon>Streblomastix</taxon>
    </lineage>
</organism>
<protein>
    <recommendedName>
        <fullName evidence="2">HMG box domain-containing protein</fullName>
    </recommendedName>
</protein>
<feature type="domain" description="HMG box" evidence="2">
    <location>
        <begin position="10"/>
        <end position="78"/>
    </location>
</feature>
<dbReference type="GO" id="GO:0005634">
    <property type="term" value="C:nucleus"/>
    <property type="evidence" value="ECO:0007669"/>
    <property type="project" value="UniProtKB-UniRule"/>
</dbReference>
<sequence>MESDSDTNIPQGEQSAYKLFESEQLDVIKNEHPDWNQKEVISAIQIRWKELEKTDKKDQLRKFKQIKDEDRKEDISLNETNMQVESK</sequence>
<evidence type="ECO:0000259" key="2">
    <source>
        <dbReference type="PROSITE" id="PS50118"/>
    </source>
</evidence>
<gene>
    <name evidence="3" type="ORF">EZS28_003165</name>
</gene>
<feature type="DNA-binding region" description="HMG box" evidence="1">
    <location>
        <begin position="10"/>
        <end position="78"/>
    </location>
</feature>
<evidence type="ECO:0000256" key="1">
    <source>
        <dbReference type="PROSITE-ProRule" id="PRU00267"/>
    </source>
</evidence>
<dbReference type="EMBL" id="SNRW01000411">
    <property type="protein sequence ID" value="KAA6401305.1"/>
    <property type="molecule type" value="Genomic_DNA"/>
</dbReference>